<organism evidence="11 12">
    <name type="scientific">Mizuhopecten yessoensis</name>
    <name type="common">Japanese scallop</name>
    <name type="synonym">Patinopecten yessoensis</name>
    <dbReference type="NCBI Taxonomy" id="6573"/>
    <lineage>
        <taxon>Eukaryota</taxon>
        <taxon>Metazoa</taxon>
        <taxon>Spiralia</taxon>
        <taxon>Lophotrochozoa</taxon>
        <taxon>Mollusca</taxon>
        <taxon>Bivalvia</taxon>
        <taxon>Autobranchia</taxon>
        <taxon>Pteriomorphia</taxon>
        <taxon>Pectinida</taxon>
        <taxon>Pectinoidea</taxon>
        <taxon>Pectinidae</taxon>
        <taxon>Mizuhopecten</taxon>
    </lineage>
</organism>
<keyword evidence="12" id="KW-1185">Reference proteome</keyword>
<dbReference type="Pfam" id="PF04577">
    <property type="entry name" value="Glyco_transf_61"/>
    <property type="match status" value="1"/>
</dbReference>
<evidence type="ECO:0000256" key="6">
    <source>
        <dbReference type="ARBA" id="ARBA00023136"/>
    </source>
</evidence>
<comment type="subcellular location">
    <subcellularLocation>
        <location evidence="1">Membrane</location>
        <topology evidence="1">Single-pass membrane protein</topology>
    </subcellularLocation>
</comment>
<feature type="compositionally biased region" description="Polar residues" evidence="8">
    <location>
        <begin position="172"/>
        <end position="182"/>
    </location>
</feature>
<dbReference type="GO" id="GO:0097363">
    <property type="term" value="F:protein O-acetylglucosaminyltransferase activity"/>
    <property type="evidence" value="ECO:0007669"/>
    <property type="project" value="TreeGrafter"/>
</dbReference>
<evidence type="ECO:0000256" key="2">
    <source>
        <dbReference type="ARBA" id="ARBA00022676"/>
    </source>
</evidence>
<keyword evidence="9" id="KW-0732">Signal</keyword>
<dbReference type="STRING" id="6573.A0A210QQ62"/>
<keyword evidence="7" id="KW-0325">Glycoprotein</keyword>
<protein>
    <submittedName>
        <fullName evidence="11">Glycosyltransferase-like domain-containing protein 2</fullName>
    </submittedName>
</protein>
<dbReference type="GO" id="GO:0016020">
    <property type="term" value="C:membrane"/>
    <property type="evidence" value="ECO:0007669"/>
    <property type="project" value="UniProtKB-SubCell"/>
</dbReference>
<dbReference type="Proteomes" id="UP000242188">
    <property type="component" value="Unassembled WGS sequence"/>
</dbReference>
<reference evidence="11 12" key="1">
    <citation type="journal article" date="2017" name="Nat. Ecol. Evol.">
        <title>Scallop genome provides insights into evolution of bilaterian karyotype and development.</title>
        <authorList>
            <person name="Wang S."/>
            <person name="Zhang J."/>
            <person name="Jiao W."/>
            <person name="Li J."/>
            <person name="Xun X."/>
            <person name="Sun Y."/>
            <person name="Guo X."/>
            <person name="Huan P."/>
            <person name="Dong B."/>
            <person name="Zhang L."/>
            <person name="Hu X."/>
            <person name="Sun X."/>
            <person name="Wang J."/>
            <person name="Zhao C."/>
            <person name="Wang Y."/>
            <person name="Wang D."/>
            <person name="Huang X."/>
            <person name="Wang R."/>
            <person name="Lv J."/>
            <person name="Li Y."/>
            <person name="Zhang Z."/>
            <person name="Liu B."/>
            <person name="Lu W."/>
            <person name="Hui Y."/>
            <person name="Liang J."/>
            <person name="Zhou Z."/>
            <person name="Hou R."/>
            <person name="Li X."/>
            <person name="Liu Y."/>
            <person name="Li H."/>
            <person name="Ning X."/>
            <person name="Lin Y."/>
            <person name="Zhao L."/>
            <person name="Xing Q."/>
            <person name="Dou J."/>
            <person name="Li Y."/>
            <person name="Mao J."/>
            <person name="Guo H."/>
            <person name="Dou H."/>
            <person name="Li T."/>
            <person name="Mu C."/>
            <person name="Jiang W."/>
            <person name="Fu Q."/>
            <person name="Fu X."/>
            <person name="Miao Y."/>
            <person name="Liu J."/>
            <person name="Yu Q."/>
            <person name="Li R."/>
            <person name="Liao H."/>
            <person name="Li X."/>
            <person name="Kong Y."/>
            <person name="Jiang Z."/>
            <person name="Chourrout D."/>
            <person name="Li R."/>
            <person name="Bao Z."/>
        </authorList>
    </citation>
    <scope>NUCLEOTIDE SEQUENCE [LARGE SCALE GENOMIC DNA]</scope>
    <source>
        <strain evidence="11 12">PY_sf001</strain>
    </source>
</reference>
<sequence>MTNLHFITHAVMLSVMAVVVKKYMDLRSHVEDLQMDCYPHPFLSQPPSKPPPHFPYPGDNVGVNDKVKDFNYIATSQSDFQESDSNQDIDNLGATKYDGKGASSQQNKFSGTDFSSHSDQNFGTDFIQSSQASYSSEAQSGRYFEEYEKTKAAGAESSSVLTLSSKSLTEGATISTTSQTDIDGSEHVAVTGKAHESKKSKEEADTSHIETSVWCHGNSEMNKICHFQNLCYSPLNEAFLFYHSDRSVLDRSQLGNDSKPMLRLSTVYEYNGYTPNLIDLKSSAFDHSRVKWVKGQSVIFSRFKPDNIMHVLHDDIFPLHFTLNFITGQNSLDQYDVQIVFMEGWDRGDFADLYSSFTTKSPIYINDLSEEQLVCFEDAYAGLSTAPVWYQYGYIQSQAPVKDTEASGFLIHNTVNFIVNQLDMQKPPNMMLTPGDYFVLFSRKDNRRIVNEMELMLSVSAETNLKVFTLSLETHSLKDIMHYVRFSRGIVGMHGSLMSLAAFLRPGAFVIELFPYAVSPKKYPPFRTLAELPGMNLVYTAWQNLDKTKSIGHPDWPADIGGIGHLPPQDQAAIMAETEVQDHLCCSDPSWLYHIYQDTEVDIPAITRLIKAAMNKPYTSDHQQMFPAKVSKVRCDKLNPNTNVTDKNVKQLGNVKKGLVVLKIQWASPQNLDNLDFRSLHYEVRVVQEGVDDILFIVTDTSLLVSVSSTGPTVKVWVKAVINNKTGGLHGHTLCLLTEHQGPK</sequence>
<feature type="domain" description="Glycosyltransferase 61 catalytic" evidence="10">
    <location>
        <begin position="397"/>
        <end position="510"/>
    </location>
</feature>
<evidence type="ECO:0000259" key="10">
    <source>
        <dbReference type="Pfam" id="PF04577"/>
    </source>
</evidence>
<feature type="signal peptide" evidence="9">
    <location>
        <begin position="1"/>
        <end position="17"/>
    </location>
</feature>
<keyword evidence="2" id="KW-0328">Glycosyltransferase</keyword>
<feature type="compositionally biased region" description="Basic and acidic residues" evidence="8">
    <location>
        <begin position="193"/>
        <end position="205"/>
    </location>
</feature>
<dbReference type="InterPro" id="IPR049625">
    <property type="entry name" value="Glyco_transf_61_cat"/>
</dbReference>
<evidence type="ECO:0000256" key="1">
    <source>
        <dbReference type="ARBA" id="ARBA00004167"/>
    </source>
</evidence>
<keyword evidence="4" id="KW-0812">Transmembrane</keyword>
<feature type="region of interest" description="Disordered" evidence="8">
    <location>
        <begin position="79"/>
        <end position="122"/>
    </location>
</feature>
<gene>
    <name evidence="11" type="ORF">KP79_PYT13837</name>
</gene>
<feature type="region of interest" description="Disordered" evidence="8">
    <location>
        <begin position="172"/>
        <end position="205"/>
    </location>
</feature>
<dbReference type="InterPro" id="IPR007657">
    <property type="entry name" value="Glycosyltransferase_61"/>
</dbReference>
<accession>A0A210QQ62</accession>
<dbReference type="PANTHER" id="PTHR20961">
    <property type="entry name" value="GLYCOSYLTRANSFERASE"/>
    <property type="match status" value="1"/>
</dbReference>
<keyword evidence="5" id="KW-1133">Transmembrane helix</keyword>
<comment type="caution">
    <text evidence="11">The sequence shown here is derived from an EMBL/GenBank/DDBJ whole genome shotgun (WGS) entry which is preliminary data.</text>
</comment>
<evidence type="ECO:0000256" key="5">
    <source>
        <dbReference type="ARBA" id="ARBA00022989"/>
    </source>
</evidence>
<keyword evidence="3 11" id="KW-0808">Transferase</keyword>
<evidence type="ECO:0000256" key="9">
    <source>
        <dbReference type="SAM" id="SignalP"/>
    </source>
</evidence>
<dbReference type="GO" id="GO:0005783">
    <property type="term" value="C:endoplasmic reticulum"/>
    <property type="evidence" value="ECO:0007669"/>
    <property type="project" value="TreeGrafter"/>
</dbReference>
<dbReference type="EMBL" id="NEDP02002420">
    <property type="protein sequence ID" value="OWF50877.1"/>
    <property type="molecule type" value="Genomic_DNA"/>
</dbReference>
<evidence type="ECO:0000256" key="4">
    <source>
        <dbReference type="ARBA" id="ARBA00022692"/>
    </source>
</evidence>
<feature type="compositionally biased region" description="Polar residues" evidence="8">
    <location>
        <begin position="102"/>
        <end position="122"/>
    </location>
</feature>
<evidence type="ECO:0000313" key="11">
    <source>
        <dbReference type="EMBL" id="OWF50877.1"/>
    </source>
</evidence>
<evidence type="ECO:0000256" key="7">
    <source>
        <dbReference type="ARBA" id="ARBA00023180"/>
    </source>
</evidence>
<keyword evidence="6" id="KW-0472">Membrane</keyword>
<evidence type="ECO:0000256" key="3">
    <source>
        <dbReference type="ARBA" id="ARBA00022679"/>
    </source>
</evidence>
<evidence type="ECO:0000313" key="12">
    <source>
        <dbReference type="Proteomes" id="UP000242188"/>
    </source>
</evidence>
<feature type="chain" id="PRO_5013301483" evidence="9">
    <location>
        <begin position="18"/>
        <end position="744"/>
    </location>
</feature>
<proteinExistence type="predicted"/>
<dbReference type="OrthoDB" id="529273at2759"/>
<dbReference type="AlphaFoldDB" id="A0A210QQ62"/>
<dbReference type="GO" id="GO:0035269">
    <property type="term" value="P:protein O-linked glycosylation via mannose"/>
    <property type="evidence" value="ECO:0007669"/>
    <property type="project" value="TreeGrafter"/>
</dbReference>
<dbReference type="PANTHER" id="PTHR20961:SF38">
    <property type="entry name" value="PROTEIN O-LINKED-MANNOSE BETA-1,4-N-ACETYLGLUCOSAMINYLTRANSFERASE 2"/>
    <property type="match status" value="1"/>
</dbReference>
<evidence type="ECO:0000256" key="8">
    <source>
        <dbReference type="SAM" id="MobiDB-lite"/>
    </source>
</evidence>
<name>A0A210QQ62_MIZYE</name>